<evidence type="ECO:0000256" key="8">
    <source>
        <dbReference type="SAM" id="MobiDB-lite"/>
    </source>
</evidence>
<evidence type="ECO:0000256" key="6">
    <source>
        <dbReference type="ARBA" id="ARBA00023004"/>
    </source>
</evidence>
<dbReference type="Proteomes" id="UP000313359">
    <property type="component" value="Unassembled WGS sequence"/>
</dbReference>
<keyword evidence="6" id="KW-0408">Iron</keyword>
<dbReference type="InterPro" id="IPR037151">
    <property type="entry name" value="AlkB-like_sf"/>
</dbReference>
<evidence type="ECO:0000313" key="11">
    <source>
        <dbReference type="Proteomes" id="UP000313359"/>
    </source>
</evidence>
<dbReference type="GO" id="GO:0051213">
    <property type="term" value="F:dioxygenase activity"/>
    <property type="evidence" value="ECO:0007669"/>
    <property type="project" value="UniProtKB-KW"/>
</dbReference>
<protein>
    <recommendedName>
        <fullName evidence="9">Fe2OG dioxygenase domain-containing protein</fullName>
    </recommendedName>
</protein>
<evidence type="ECO:0000256" key="2">
    <source>
        <dbReference type="ARBA" id="ARBA00007879"/>
    </source>
</evidence>
<evidence type="ECO:0000313" key="10">
    <source>
        <dbReference type="EMBL" id="RPD63402.1"/>
    </source>
</evidence>
<dbReference type="GO" id="GO:0046872">
    <property type="term" value="F:metal ion binding"/>
    <property type="evidence" value="ECO:0007669"/>
    <property type="project" value="UniProtKB-KW"/>
</dbReference>
<dbReference type="PANTHER" id="PTHR46030">
    <property type="entry name" value="ALPHA-KETOGLUTARATE-DEPENDENT DIOXYGENASE ALKB HOMOLOG 6"/>
    <property type="match status" value="1"/>
</dbReference>
<keyword evidence="11" id="KW-1185">Reference proteome</keyword>
<keyword evidence="5" id="KW-0560">Oxidoreductase</keyword>
<name>A0A5C2SHY8_9APHY</name>
<evidence type="ECO:0000256" key="3">
    <source>
        <dbReference type="ARBA" id="ARBA00022723"/>
    </source>
</evidence>
<gene>
    <name evidence="10" type="ORF">L227DRAFT_591907</name>
</gene>
<keyword evidence="4" id="KW-0223">Dioxygenase</keyword>
<organism evidence="10 11">
    <name type="scientific">Lentinus tigrinus ALCF2SS1-6</name>
    <dbReference type="NCBI Taxonomy" id="1328759"/>
    <lineage>
        <taxon>Eukaryota</taxon>
        <taxon>Fungi</taxon>
        <taxon>Dikarya</taxon>
        <taxon>Basidiomycota</taxon>
        <taxon>Agaricomycotina</taxon>
        <taxon>Agaricomycetes</taxon>
        <taxon>Polyporales</taxon>
        <taxon>Polyporaceae</taxon>
        <taxon>Lentinus</taxon>
    </lineage>
</organism>
<accession>A0A5C2SHY8</accession>
<dbReference type="PANTHER" id="PTHR46030:SF1">
    <property type="entry name" value="ALPHA-KETOGLUTARATE-DEPENDENT DIOXYGENASE ALKB HOMOLOG 6"/>
    <property type="match status" value="1"/>
</dbReference>
<dbReference type="SUPFAM" id="SSF51197">
    <property type="entry name" value="Clavaminate synthase-like"/>
    <property type="match status" value="1"/>
</dbReference>
<dbReference type="AlphaFoldDB" id="A0A5C2SHY8"/>
<dbReference type="OrthoDB" id="412814at2759"/>
<dbReference type="STRING" id="1328759.A0A5C2SHY8"/>
<evidence type="ECO:0000256" key="5">
    <source>
        <dbReference type="ARBA" id="ARBA00023002"/>
    </source>
</evidence>
<feature type="compositionally biased region" description="Pro residues" evidence="8">
    <location>
        <begin position="148"/>
        <end position="159"/>
    </location>
</feature>
<comment type="similarity">
    <text evidence="2">Belongs to the alkB family.</text>
</comment>
<comment type="subcellular location">
    <subcellularLocation>
        <location evidence="1">Nucleus</location>
    </subcellularLocation>
</comment>
<sequence length="275" mass="30283">MSPINLEDYLVPGTSSTYYIPEFVTEDEEEYLIRKIEEAPQPWWKRLNNRRLQIWGGDLTKKQTLIPQDMPAFVNQYPDVIGRIRDLGVFRGSAHGEPNHVIMNEYAPGQGIMPHEDGPAYHPVVATLSLGAHTIFHYYQYKQDDPSNPGPQAPPPSAPGAPAGMMGAPSATGRPIDPTPILTLLLEPRSLVITTSSLYESHLHGIDEVMEDSFAPGSRSPGEKIANVNLLRGKAEKDAVINGGFLERGLRYSLTCRDVEKVTAAGGALFRKLRG</sequence>
<feature type="domain" description="Fe2OG dioxygenase" evidence="9">
    <location>
        <begin position="97"/>
        <end position="260"/>
    </location>
</feature>
<dbReference type="Pfam" id="PF13532">
    <property type="entry name" value="2OG-FeII_Oxy_2"/>
    <property type="match status" value="1"/>
</dbReference>
<evidence type="ECO:0000256" key="4">
    <source>
        <dbReference type="ARBA" id="ARBA00022964"/>
    </source>
</evidence>
<evidence type="ECO:0000259" key="9">
    <source>
        <dbReference type="PROSITE" id="PS51471"/>
    </source>
</evidence>
<dbReference type="Gene3D" id="2.60.120.590">
    <property type="entry name" value="Alpha-ketoglutarate-dependent dioxygenase AlkB-like"/>
    <property type="match status" value="1"/>
</dbReference>
<feature type="compositionally biased region" description="Low complexity" evidence="8">
    <location>
        <begin position="160"/>
        <end position="173"/>
    </location>
</feature>
<dbReference type="PROSITE" id="PS51471">
    <property type="entry name" value="FE2OG_OXY"/>
    <property type="match status" value="1"/>
</dbReference>
<feature type="region of interest" description="Disordered" evidence="8">
    <location>
        <begin position="141"/>
        <end position="173"/>
    </location>
</feature>
<reference evidence="10" key="1">
    <citation type="journal article" date="2018" name="Genome Biol. Evol.">
        <title>Genomics and development of Lentinus tigrinus, a white-rot wood-decaying mushroom with dimorphic fruiting bodies.</title>
        <authorList>
            <person name="Wu B."/>
            <person name="Xu Z."/>
            <person name="Knudson A."/>
            <person name="Carlson A."/>
            <person name="Chen N."/>
            <person name="Kovaka S."/>
            <person name="LaButti K."/>
            <person name="Lipzen A."/>
            <person name="Pennachio C."/>
            <person name="Riley R."/>
            <person name="Schakwitz W."/>
            <person name="Umezawa K."/>
            <person name="Ohm R.A."/>
            <person name="Grigoriev I.V."/>
            <person name="Nagy L.G."/>
            <person name="Gibbons J."/>
            <person name="Hibbett D."/>
        </authorList>
    </citation>
    <scope>NUCLEOTIDE SEQUENCE [LARGE SCALE GENOMIC DNA]</scope>
    <source>
        <strain evidence="10">ALCF2SS1-6</strain>
    </source>
</reference>
<keyword evidence="7" id="KW-0539">Nucleus</keyword>
<evidence type="ECO:0000256" key="1">
    <source>
        <dbReference type="ARBA" id="ARBA00004123"/>
    </source>
</evidence>
<dbReference type="InterPro" id="IPR005123">
    <property type="entry name" value="Oxoglu/Fe-dep_dioxygenase_dom"/>
</dbReference>
<dbReference type="GO" id="GO:0005634">
    <property type="term" value="C:nucleus"/>
    <property type="evidence" value="ECO:0007669"/>
    <property type="project" value="UniProtKB-SubCell"/>
</dbReference>
<dbReference type="EMBL" id="ML122256">
    <property type="protein sequence ID" value="RPD63402.1"/>
    <property type="molecule type" value="Genomic_DNA"/>
</dbReference>
<dbReference type="InterPro" id="IPR027450">
    <property type="entry name" value="AlkB-like"/>
</dbReference>
<evidence type="ECO:0000256" key="7">
    <source>
        <dbReference type="ARBA" id="ARBA00023242"/>
    </source>
</evidence>
<dbReference type="InterPro" id="IPR032862">
    <property type="entry name" value="ALKBH6"/>
</dbReference>
<proteinExistence type="inferred from homology"/>
<keyword evidence="3" id="KW-0479">Metal-binding</keyword>